<accession>A0A3M6TUA8</accession>
<dbReference type="Proteomes" id="UP000275408">
    <property type="component" value="Unassembled WGS sequence"/>
</dbReference>
<name>A0A3M6TUA8_POCDA</name>
<proteinExistence type="predicted"/>
<protein>
    <submittedName>
        <fullName evidence="1">Uncharacterized protein</fullName>
    </submittedName>
</protein>
<sequence>MSIYHSPQNSGYGQQTSSGSLPLIWKCLQSRGISQTTQDTILSSWWTASQKQVYLEKWQSFADRKAVDPLHPPEISLQNLTRKLAMLCALVRGQHCQTFHLMNLGQERRNPKTSHIFCIDQIVKQSTPSREQPILLRPKVVAD</sequence>
<organism evidence="1 2">
    <name type="scientific">Pocillopora damicornis</name>
    <name type="common">Cauliflower coral</name>
    <name type="synonym">Millepora damicornis</name>
    <dbReference type="NCBI Taxonomy" id="46731"/>
    <lineage>
        <taxon>Eukaryota</taxon>
        <taxon>Metazoa</taxon>
        <taxon>Cnidaria</taxon>
        <taxon>Anthozoa</taxon>
        <taxon>Hexacorallia</taxon>
        <taxon>Scleractinia</taxon>
        <taxon>Astrocoeniina</taxon>
        <taxon>Pocilloporidae</taxon>
        <taxon>Pocillopora</taxon>
    </lineage>
</organism>
<dbReference type="EMBL" id="RCHS01002927">
    <property type="protein sequence ID" value="RMX44921.1"/>
    <property type="molecule type" value="Genomic_DNA"/>
</dbReference>
<evidence type="ECO:0000313" key="2">
    <source>
        <dbReference type="Proteomes" id="UP000275408"/>
    </source>
</evidence>
<comment type="caution">
    <text evidence="1">The sequence shown here is derived from an EMBL/GenBank/DDBJ whole genome shotgun (WGS) entry which is preliminary data.</text>
</comment>
<keyword evidence="2" id="KW-1185">Reference proteome</keyword>
<gene>
    <name evidence="1" type="ORF">pdam_00020679</name>
</gene>
<dbReference type="AlphaFoldDB" id="A0A3M6TUA8"/>
<reference evidence="1 2" key="1">
    <citation type="journal article" date="2018" name="Sci. Rep.">
        <title>Comparative analysis of the Pocillopora damicornis genome highlights role of immune system in coral evolution.</title>
        <authorList>
            <person name="Cunning R."/>
            <person name="Bay R.A."/>
            <person name="Gillette P."/>
            <person name="Baker A.C."/>
            <person name="Traylor-Knowles N."/>
        </authorList>
    </citation>
    <scope>NUCLEOTIDE SEQUENCE [LARGE SCALE GENOMIC DNA]</scope>
    <source>
        <strain evidence="1">RSMAS</strain>
        <tissue evidence="1">Whole animal</tissue>
    </source>
</reference>
<evidence type="ECO:0000313" key="1">
    <source>
        <dbReference type="EMBL" id="RMX44921.1"/>
    </source>
</evidence>
<feature type="non-terminal residue" evidence="1">
    <location>
        <position position="143"/>
    </location>
</feature>